<reference evidence="10" key="1">
    <citation type="submission" date="2015-07" db="EMBL/GenBank/DDBJ databases">
        <title>Draft genome sequence of Acetobacterium bakii DSM 8293, a potential psychrophilic chemical producer through syngas fermentation.</title>
        <authorList>
            <person name="Song Y."/>
            <person name="Hwang S."/>
            <person name="Cho B.-K."/>
        </authorList>
    </citation>
    <scope>NUCLEOTIDE SEQUENCE [LARGE SCALE GENOMIC DNA]</scope>
    <source>
        <strain evidence="10">DSM 8239</strain>
    </source>
</reference>
<evidence type="ECO:0000256" key="3">
    <source>
        <dbReference type="ARBA" id="ARBA00023015"/>
    </source>
</evidence>
<dbReference type="Gene3D" id="3.40.50.2300">
    <property type="match status" value="1"/>
</dbReference>
<dbReference type="InterPro" id="IPR039420">
    <property type="entry name" value="WalR-like"/>
</dbReference>
<dbReference type="STRING" id="52689.AKG39_18745"/>
<evidence type="ECO:0000256" key="5">
    <source>
        <dbReference type="ARBA" id="ARBA00023163"/>
    </source>
</evidence>
<dbReference type="GO" id="GO:0006355">
    <property type="term" value="P:regulation of DNA-templated transcription"/>
    <property type="evidence" value="ECO:0007669"/>
    <property type="project" value="InterPro"/>
</dbReference>
<feature type="modified residue" description="4-aspartylphosphate" evidence="7">
    <location>
        <position position="53"/>
    </location>
</feature>
<sequence>MKIVVVDDDKLVCASLKTIIESEGDITVVGLGHNGKEAVTLYDQLQPDVLLMDIRMDIMTGLAAAQTILSEDTAAKILFLTTFVDDEYIIQALKLGAKGYLIKQNFESIVPSLRAVHAGQNVFGQDIITKIPGLVSHEQKLDFSAYDLNEKDLEMINWVAQGLNNREIAGSVYLSEGTVRNRISLILEKLDLRDRTQLAIFYYKHQG</sequence>
<evidence type="ECO:0000313" key="10">
    <source>
        <dbReference type="Proteomes" id="UP000036873"/>
    </source>
</evidence>
<dbReference type="InterPro" id="IPR011006">
    <property type="entry name" value="CheY-like_superfamily"/>
</dbReference>
<dbReference type="PANTHER" id="PTHR43214">
    <property type="entry name" value="TWO-COMPONENT RESPONSE REGULATOR"/>
    <property type="match status" value="1"/>
</dbReference>
<gene>
    <name evidence="9" type="ORF">AKG39_18745</name>
</gene>
<dbReference type="CDD" id="cd06170">
    <property type="entry name" value="LuxR_C_like"/>
    <property type="match status" value="1"/>
</dbReference>
<dbReference type="SUPFAM" id="SSF46894">
    <property type="entry name" value="C-terminal effector domain of the bipartite response regulators"/>
    <property type="match status" value="1"/>
</dbReference>
<accession>A0A0L6TVE9</accession>
<dbReference type="Pfam" id="PF00072">
    <property type="entry name" value="Response_reg"/>
    <property type="match status" value="1"/>
</dbReference>
<dbReference type="GO" id="GO:0003677">
    <property type="term" value="F:DNA binding"/>
    <property type="evidence" value="ECO:0007669"/>
    <property type="project" value="UniProtKB-KW"/>
</dbReference>
<dbReference type="PATRIC" id="fig|52689.4.peg.3667"/>
<dbReference type="InterPro" id="IPR001789">
    <property type="entry name" value="Sig_transdc_resp-reg_receiver"/>
</dbReference>
<keyword evidence="4" id="KW-0238">DNA-binding</keyword>
<evidence type="ECO:0000256" key="7">
    <source>
        <dbReference type="PROSITE-ProRule" id="PRU00169"/>
    </source>
</evidence>
<protein>
    <recommendedName>
        <fullName evidence="1">Stage 0 sporulation protein A homolog</fullName>
    </recommendedName>
</protein>
<name>A0A0L6TVE9_9FIRM</name>
<evidence type="ECO:0000256" key="2">
    <source>
        <dbReference type="ARBA" id="ARBA00022553"/>
    </source>
</evidence>
<dbReference type="SMART" id="SM00421">
    <property type="entry name" value="HTH_LUXR"/>
    <property type="match status" value="1"/>
</dbReference>
<dbReference type="GO" id="GO:0000160">
    <property type="term" value="P:phosphorelay signal transduction system"/>
    <property type="evidence" value="ECO:0007669"/>
    <property type="project" value="InterPro"/>
</dbReference>
<evidence type="ECO:0000256" key="6">
    <source>
        <dbReference type="ARBA" id="ARBA00024867"/>
    </source>
</evidence>
<comment type="caution">
    <text evidence="9">The sequence shown here is derived from an EMBL/GenBank/DDBJ whole genome shotgun (WGS) entry which is preliminary data.</text>
</comment>
<keyword evidence="3" id="KW-0805">Transcription regulation</keyword>
<feature type="domain" description="Response regulatory" evidence="8">
    <location>
        <begin position="2"/>
        <end position="118"/>
    </location>
</feature>
<evidence type="ECO:0000256" key="4">
    <source>
        <dbReference type="ARBA" id="ARBA00023125"/>
    </source>
</evidence>
<evidence type="ECO:0000313" key="9">
    <source>
        <dbReference type="EMBL" id="KNZ40246.1"/>
    </source>
</evidence>
<dbReference type="OrthoDB" id="9779069at2"/>
<dbReference type="SMART" id="SM00448">
    <property type="entry name" value="REC"/>
    <property type="match status" value="1"/>
</dbReference>
<organism evidence="9 10">
    <name type="scientific">Acetobacterium bakii</name>
    <dbReference type="NCBI Taxonomy" id="52689"/>
    <lineage>
        <taxon>Bacteria</taxon>
        <taxon>Bacillati</taxon>
        <taxon>Bacillota</taxon>
        <taxon>Clostridia</taxon>
        <taxon>Eubacteriales</taxon>
        <taxon>Eubacteriaceae</taxon>
        <taxon>Acetobacterium</taxon>
    </lineage>
</organism>
<dbReference type="Proteomes" id="UP000036873">
    <property type="component" value="Unassembled WGS sequence"/>
</dbReference>
<dbReference type="SUPFAM" id="SSF52172">
    <property type="entry name" value="CheY-like"/>
    <property type="match status" value="1"/>
</dbReference>
<dbReference type="PRINTS" id="PR00038">
    <property type="entry name" value="HTHLUXR"/>
</dbReference>
<dbReference type="RefSeq" id="WP_050741934.1">
    <property type="nucleotide sequence ID" value="NZ_LGYO01000072.1"/>
</dbReference>
<dbReference type="CDD" id="cd17535">
    <property type="entry name" value="REC_NarL-like"/>
    <property type="match status" value="1"/>
</dbReference>
<evidence type="ECO:0000259" key="8">
    <source>
        <dbReference type="PROSITE" id="PS50110"/>
    </source>
</evidence>
<dbReference type="InterPro" id="IPR058245">
    <property type="entry name" value="NreC/VraR/RcsB-like_REC"/>
</dbReference>
<dbReference type="InterPro" id="IPR000792">
    <property type="entry name" value="Tscrpt_reg_LuxR_C"/>
</dbReference>
<dbReference type="PANTHER" id="PTHR43214:SF40">
    <property type="entry name" value="TRANSCRIPTIONAL REGULATORY PROTEIN LNRK"/>
    <property type="match status" value="1"/>
</dbReference>
<dbReference type="PROSITE" id="PS50110">
    <property type="entry name" value="RESPONSE_REGULATORY"/>
    <property type="match status" value="1"/>
</dbReference>
<proteinExistence type="predicted"/>
<keyword evidence="5" id="KW-0804">Transcription</keyword>
<dbReference type="InterPro" id="IPR016032">
    <property type="entry name" value="Sig_transdc_resp-reg_C-effctor"/>
</dbReference>
<keyword evidence="10" id="KW-1185">Reference proteome</keyword>
<dbReference type="EMBL" id="LGYO01000072">
    <property type="protein sequence ID" value="KNZ40246.1"/>
    <property type="molecule type" value="Genomic_DNA"/>
</dbReference>
<dbReference type="Pfam" id="PF00196">
    <property type="entry name" value="GerE"/>
    <property type="match status" value="1"/>
</dbReference>
<evidence type="ECO:0000256" key="1">
    <source>
        <dbReference type="ARBA" id="ARBA00018672"/>
    </source>
</evidence>
<dbReference type="AlphaFoldDB" id="A0A0L6TVE9"/>
<keyword evidence="2 7" id="KW-0597">Phosphoprotein</keyword>
<comment type="function">
    <text evidence="6">May play the central regulatory role in sporulation. It may be an element of the effector pathway responsible for the activation of sporulation genes in response to nutritional stress. Spo0A may act in concert with spo0H (a sigma factor) to control the expression of some genes that are critical to the sporulation process.</text>
</comment>